<dbReference type="InterPro" id="IPR000847">
    <property type="entry name" value="LysR_HTH_N"/>
</dbReference>
<evidence type="ECO:0000259" key="5">
    <source>
        <dbReference type="PROSITE" id="PS50931"/>
    </source>
</evidence>
<dbReference type="SUPFAM" id="SSF53850">
    <property type="entry name" value="Periplasmic binding protein-like II"/>
    <property type="match status" value="1"/>
</dbReference>
<protein>
    <submittedName>
        <fullName evidence="6">DNA-binding transcriptional regulator, LysR family</fullName>
    </submittedName>
</protein>
<dbReference type="PROSITE" id="PS50931">
    <property type="entry name" value="HTH_LYSR"/>
    <property type="match status" value="1"/>
</dbReference>
<accession>A0A1I7KV90</accession>
<dbReference type="GO" id="GO:0003700">
    <property type="term" value="F:DNA-binding transcription factor activity"/>
    <property type="evidence" value="ECO:0007669"/>
    <property type="project" value="InterPro"/>
</dbReference>
<proteinExistence type="inferred from homology"/>
<keyword evidence="4" id="KW-0804">Transcription</keyword>
<dbReference type="OrthoDB" id="8673707at2"/>
<dbReference type="Proteomes" id="UP000183656">
    <property type="component" value="Unassembled WGS sequence"/>
</dbReference>
<organism evidence="6 7">
    <name type="scientific">Paenacidovorax caeni</name>
    <dbReference type="NCBI Taxonomy" id="343013"/>
    <lineage>
        <taxon>Bacteria</taxon>
        <taxon>Pseudomonadati</taxon>
        <taxon>Pseudomonadota</taxon>
        <taxon>Betaproteobacteria</taxon>
        <taxon>Burkholderiales</taxon>
        <taxon>Comamonadaceae</taxon>
        <taxon>Paenacidovorax</taxon>
    </lineage>
</organism>
<comment type="similarity">
    <text evidence="1">Belongs to the LysR transcriptional regulatory family.</text>
</comment>
<gene>
    <name evidence="6" type="ORF">SAMN04489707_10782</name>
</gene>
<dbReference type="PANTHER" id="PTHR30419:SF30">
    <property type="entry name" value="LYSR FAMILY TRANSCRIPTIONAL REGULATOR"/>
    <property type="match status" value="1"/>
</dbReference>
<dbReference type="SUPFAM" id="SSF46785">
    <property type="entry name" value="Winged helix' DNA-binding domain"/>
    <property type="match status" value="1"/>
</dbReference>
<feature type="domain" description="HTH lysR-type" evidence="5">
    <location>
        <begin position="1"/>
        <end position="58"/>
    </location>
</feature>
<evidence type="ECO:0000256" key="3">
    <source>
        <dbReference type="ARBA" id="ARBA00023125"/>
    </source>
</evidence>
<keyword evidence="7" id="KW-1185">Reference proteome</keyword>
<name>A0A1I7KV90_9BURK</name>
<reference evidence="6 7" key="1">
    <citation type="submission" date="2016-10" db="EMBL/GenBank/DDBJ databases">
        <authorList>
            <person name="de Groot N.N."/>
        </authorList>
    </citation>
    <scope>NUCLEOTIDE SEQUENCE [LARGE SCALE GENOMIC DNA]</scope>
    <source>
        <strain evidence="6 7">R-24608</strain>
    </source>
</reference>
<sequence length="303" mass="32912">MDLKRLKHLVALADTRNFGRAAIQCHLTQSAFSRSIQAAEEEYGLQLFDRGPLEVTCTDAGAFVVERARKLLFENRCLERDVSLYRERQIGDLAFGVGPFPAATLVPSLLTEIRTRYPKVCVRVEVNNADFLAAHLRAEELDFYLADVRNVVAAPDLSITRVAQLSAGFYVRAGHPLLALVQVTPADLLPYGIASVRVPEAVQVGLGALAGLENGKRLPLAVECDDLNLLRSLALTTDTVIGNTDAGSLADVQAGRLVRLDIAGMPAVYADMAIVSLHGRSYSLMAQFAVEQLLQQARALDCP</sequence>
<dbReference type="GO" id="GO:0003677">
    <property type="term" value="F:DNA binding"/>
    <property type="evidence" value="ECO:0007669"/>
    <property type="project" value="UniProtKB-KW"/>
</dbReference>
<evidence type="ECO:0000256" key="2">
    <source>
        <dbReference type="ARBA" id="ARBA00023015"/>
    </source>
</evidence>
<dbReference type="AlphaFoldDB" id="A0A1I7KV90"/>
<dbReference type="InterPro" id="IPR036390">
    <property type="entry name" value="WH_DNA-bd_sf"/>
</dbReference>
<evidence type="ECO:0000256" key="4">
    <source>
        <dbReference type="ARBA" id="ARBA00023163"/>
    </source>
</evidence>
<dbReference type="GO" id="GO:0005829">
    <property type="term" value="C:cytosol"/>
    <property type="evidence" value="ECO:0007669"/>
    <property type="project" value="TreeGrafter"/>
</dbReference>
<dbReference type="InterPro" id="IPR005119">
    <property type="entry name" value="LysR_subst-bd"/>
</dbReference>
<dbReference type="Gene3D" id="1.10.10.10">
    <property type="entry name" value="Winged helix-like DNA-binding domain superfamily/Winged helix DNA-binding domain"/>
    <property type="match status" value="1"/>
</dbReference>
<evidence type="ECO:0000313" key="7">
    <source>
        <dbReference type="Proteomes" id="UP000183656"/>
    </source>
</evidence>
<dbReference type="EMBL" id="FPBX01000078">
    <property type="protein sequence ID" value="SFV01422.1"/>
    <property type="molecule type" value="Genomic_DNA"/>
</dbReference>
<dbReference type="InterPro" id="IPR050950">
    <property type="entry name" value="HTH-type_LysR_regulators"/>
</dbReference>
<dbReference type="PANTHER" id="PTHR30419">
    <property type="entry name" value="HTH-TYPE TRANSCRIPTIONAL REGULATOR YBHD"/>
    <property type="match status" value="1"/>
</dbReference>
<keyword evidence="2" id="KW-0805">Transcription regulation</keyword>
<dbReference type="InterPro" id="IPR036388">
    <property type="entry name" value="WH-like_DNA-bd_sf"/>
</dbReference>
<dbReference type="Gene3D" id="3.40.190.10">
    <property type="entry name" value="Periplasmic binding protein-like II"/>
    <property type="match status" value="2"/>
</dbReference>
<dbReference type="Pfam" id="PF03466">
    <property type="entry name" value="LysR_substrate"/>
    <property type="match status" value="1"/>
</dbReference>
<evidence type="ECO:0000256" key="1">
    <source>
        <dbReference type="ARBA" id="ARBA00009437"/>
    </source>
</evidence>
<dbReference type="Pfam" id="PF00126">
    <property type="entry name" value="HTH_1"/>
    <property type="match status" value="1"/>
</dbReference>
<dbReference type="RefSeq" id="WP_054258062.1">
    <property type="nucleotide sequence ID" value="NZ_CYIG01000084.1"/>
</dbReference>
<dbReference type="STRING" id="343013.SAMN04489707_10782"/>
<keyword evidence="3 6" id="KW-0238">DNA-binding</keyword>
<evidence type="ECO:0000313" key="6">
    <source>
        <dbReference type="EMBL" id="SFV01422.1"/>
    </source>
</evidence>